<gene>
    <name evidence="1" type="ORF">PFICI_05749</name>
</gene>
<sequence length="752" mass="85231">MGTCLCTSIHRLAETFDEDRAKELIPALNSHLQHLVAVLGQSRALCREVQYRITPSNQRTNKVFSVESVDLTPVDQVCERFRGDVDGFWTVFDDDAVHAELRRRLACVVIFLRSRLSAQASVPPPIAKLFVGQPNYTNIRNSGRKYIQLARRLGGLGAIFWFPLNIPHSTYERYLNVDDGELFSHFLSLRPQFKHYTGFVQRSILCQLHDLSLQSSYYNLFADYADVLPDSDQLLLLLHGLGGTEIPVVLLKSARLSQRRWNIHGEIESINAIDFGLPKGVVECLSDETVFSSVAASPYIIKQVLEDDTVAWSLRPEFSLFLSQALTPEAMEELGSIALKLLCFACPPCYEGNTDWSIPLKDAVWMVLDNAIQMQKVQSSDRSQVLEAILYFAERDSVSTRHAAMERAKALVRKPMSYYLQASVVLFQSILCRIDGDTVKSEAQIRNFMWRGPQPATRRDHALRGRLHISQIENKIKCFDNDVPSFIYKWRAELPLSTLDTEVTFRLQSTAARFFQSIGDFGAARASLEQFMALSSPKPIRDISRRLLVGRLADMYCEMEDYAKALEILQPELDSAVGPGRSRRDFRRLLLASVESNIGLGRLDAAQSLLNELRNHEPRELDNIHDQQLHMRIVLAAARIVHLGSDREEAVHQWMFALWEVQNMNILNSTAGFTAAMIYLSLAHAQLTTGDRYGGQQSWESGSEILKHERCEFWLSVVPTVWLQKIAQEVHAMEGWSVNMMLPGGTRTVTRP</sequence>
<dbReference type="AlphaFoldDB" id="W3XCP7"/>
<dbReference type="OrthoDB" id="3946009at2759"/>
<evidence type="ECO:0008006" key="3">
    <source>
        <dbReference type="Google" id="ProtNLM"/>
    </source>
</evidence>
<dbReference type="Proteomes" id="UP000030651">
    <property type="component" value="Unassembled WGS sequence"/>
</dbReference>
<reference evidence="2" key="1">
    <citation type="journal article" date="2015" name="BMC Genomics">
        <title>Genomic and transcriptomic analysis of the endophytic fungus Pestalotiopsis fici reveals its lifestyle and high potential for synthesis of natural products.</title>
        <authorList>
            <person name="Wang X."/>
            <person name="Zhang X."/>
            <person name="Liu L."/>
            <person name="Xiang M."/>
            <person name="Wang W."/>
            <person name="Sun X."/>
            <person name="Che Y."/>
            <person name="Guo L."/>
            <person name="Liu G."/>
            <person name="Guo L."/>
            <person name="Wang C."/>
            <person name="Yin W.B."/>
            <person name="Stadler M."/>
            <person name="Zhang X."/>
            <person name="Liu X."/>
        </authorList>
    </citation>
    <scope>NUCLEOTIDE SEQUENCE [LARGE SCALE GENOMIC DNA]</scope>
    <source>
        <strain evidence="2">W106-1 / CGMCC3.15140</strain>
    </source>
</reference>
<dbReference type="GeneID" id="19270762"/>
<organism evidence="1 2">
    <name type="scientific">Pestalotiopsis fici (strain W106-1 / CGMCC3.15140)</name>
    <dbReference type="NCBI Taxonomy" id="1229662"/>
    <lineage>
        <taxon>Eukaryota</taxon>
        <taxon>Fungi</taxon>
        <taxon>Dikarya</taxon>
        <taxon>Ascomycota</taxon>
        <taxon>Pezizomycotina</taxon>
        <taxon>Sordariomycetes</taxon>
        <taxon>Xylariomycetidae</taxon>
        <taxon>Amphisphaeriales</taxon>
        <taxon>Sporocadaceae</taxon>
        <taxon>Pestalotiopsis</taxon>
    </lineage>
</organism>
<keyword evidence="2" id="KW-1185">Reference proteome</keyword>
<dbReference type="STRING" id="1229662.W3XCP7"/>
<dbReference type="eggNOG" id="ENOG502STPE">
    <property type="taxonomic scope" value="Eukaryota"/>
</dbReference>
<name>W3XCP7_PESFW</name>
<dbReference type="RefSeq" id="XP_007832521.1">
    <property type="nucleotide sequence ID" value="XM_007834330.1"/>
</dbReference>
<dbReference type="OMA" id="HSTYERY"/>
<evidence type="ECO:0000313" key="2">
    <source>
        <dbReference type="Proteomes" id="UP000030651"/>
    </source>
</evidence>
<accession>W3XCP7</accession>
<dbReference type="InterPro" id="IPR011990">
    <property type="entry name" value="TPR-like_helical_dom_sf"/>
</dbReference>
<dbReference type="KEGG" id="pfy:PFICI_05749"/>
<dbReference type="EMBL" id="KI912111">
    <property type="protein sequence ID" value="ETS83873.1"/>
    <property type="molecule type" value="Genomic_DNA"/>
</dbReference>
<protein>
    <recommendedName>
        <fullName evidence="3">MalT-like TPR region domain-containing protein</fullName>
    </recommendedName>
</protein>
<dbReference type="SUPFAM" id="SSF48452">
    <property type="entry name" value="TPR-like"/>
    <property type="match status" value="1"/>
</dbReference>
<proteinExistence type="predicted"/>
<dbReference type="InParanoid" id="W3XCP7"/>
<dbReference type="HOGENOM" id="CLU_009664_0_0_1"/>
<evidence type="ECO:0000313" key="1">
    <source>
        <dbReference type="EMBL" id="ETS83873.1"/>
    </source>
</evidence>